<gene>
    <name evidence="3" type="ORF">QCN29_10880</name>
</gene>
<dbReference type="Pfam" id="PF07728">
    <property type="entry name" value="AAA_5"/>
    <property type="match status" value="1"/>
</dbReference>
<reference evidence="3 4" key="1">
    <citation type="submission" date="2023-04" db="EMBL/GenBank/DDBJ databases">
        <title>Streptomyces chengmaiensis sp. nov. isolated from the stem of mangrove plant in Hainan.</title>
        <authorList>
            <person name="Huang X."/>
            <person name="Zhou S."/>
            <person name="Chu X."/>
            <person name="Xie Y."/>
            <person name="Lin Y."/>
        </authorList>
    </citation>
    <scope>NUCLEOTIDE SEQUENCE [LARGE SCALE GENOMIC DNA]</scope>
    <source>
        <strain evidence="3 4">HNM0663</strain>
    </source>
</reference>
<dbReference type="CDD" id="cd00009">
    <property type="entry name" value="AAA"/>
    <property type="match status" value="1"/>
</dbReference>
<dbReference type="EMBL" id="JARWBG010000009">
    <property type="protein sequence ID" value="MDH2389286.1"/>
    <property type="molecule type" value="Genomic_DNA"/>
</dbReference>
<evidence type="ECO:0000313" key="4">
    <source>
        <dbReference type="Proteomes" id="UP001223144"/>
    </source>
</evidence>
<keyword evidence="4" id="KW-1185">Reference proteome</keyword>
<dbReference type="InterPro" id="IPR011704">
    <property type="entry name" value="ATPase_dyneun-rel_AAA"/>
</dbReference>
<evidence type="ECO:0000259" key="2">
    <source>
        <dbReference type="SMART" id="SM00382"/>
    </source>
</evidence>
<dbReference type="Gene3D" id="3.40.50.300">
    <property type="entry name" value="P-loop containing nucleotide triphosphate hydrolases"/>
    <property type="match status" value="1"/>
</dbReference>
<sequence length="374" mass="41763">MDTYKELGGPPPAWWVYQGQWKNGADPATRPARKGDEGAEIPDPPPWRVFGLEKARACADDPQRPGDDPWHPVPPPEPDPRALAWDEHIAVAYHGDSKAHDLVNAAIHLRRPLLVTGPPGVGKTTLAASVAKELELGPVLRWGITSRSTLREGLYDYDVLGRMHDMNVRQRTALWKKPEAESEDIGGYFRLGPLGDALLPRLRPRVLLIDEIDKSDVDLPNDLLHVFETGGYEIPELRRISKKDNLVYVRSADGGENVPVHGGTVRCAQFPIVILTSNGEREFPPAFRRRCLFLRLEPPTTERLKAILKEHLDNLTDFDEVQDVLDRYEQLGRDGRQLSPDQLINAVRLRLSAQIGPQDLATIEQAVLHPLSGA</sequence>
<evidence type="ECO:0000313" key="3">
    <source>
        <dbReference type="EMBL" id="MDH2389286.1"/>
    </source>
</evidence>
<evidence type="ECO:0000256" key="1">
    <source>
        <dbReference type="SAM" id="MobiDB-lite"/>
    </source>
</evidence>
<dbReference type="SUPFAM" id="SSF52540">
    <property type="entry name" value="P-loop containing nucleoside triphosphate hydrolases"/>
    <property type="match status" value="1"/>
</dbReference>
<feature type="compositionally biased region" description="Basic and acidic residues" evidence="1">
    <location>
        <begin position="51"/>
        <end position="70"/>
    </location>
</feature>
<dbReference type="RefSeq" id="WP_279927620.1">
    <property type="nucleotide sequence ID" value="NZ_JARWBG010000009.1"/>
</dbReference>
<dbReference type="Proteomes" id="UP001223144">
    <property type="component" value="Unassembled WGS sequence"/>
</dbReference>
<dbReference type="InterPro" id="IPR027417">
    <property type="entry name" value="P-loop_NTPase"/>
</dbReference>
<feature type="region of interest" description="Disordered" evidence="1">
    <location>
        <begin position="18"/>
        <end position="80"/>
    </location>
</feature>
<comment type="caution">
    <text evidence="3">The sequence shown here is derived from an EMBL/GenBank/DDBJ whole genome shotgun (WGS) entry which is preliminary data.</text>
</comment>
<accession>A0ABT6HKV2</accession>
<name>A0ABT6HKV2_9ACTN</name>
<dbReference type="InterPro" id="IPR003593">
    <property type="entry name" value="AAA+_ATPase"/>
</dbReference>
<dbReference type="SMART" id="SM00382">
    <property type="entry name" value="AAA"/>
    <property type="match status" value="1"/>
</dbReference>
<feature type="domain" description="AAA+ ATPase" evidence="2">
    <location>
        <begin position="109"/>
        <end position="302"/>
    </location>
</feature>
<proteinExistence type="predicted"/>
<organism evidence="3 4">
    <name type="scientific">Streptomyces chengmaiensis</name>
    <dbReference type="NCBI Taxonomy" id="3040919"/>
    <lineage>
        <taxon>Bacteria</taxon>
        <taxon>Bacillati</taxon>
        <taxon>Actinomycetota</taxon>
        <taxon>Actinomycetes</taxon>
        <taxon>Kitasatosporales</taxon>
        <taxon>Streptomycetaceae</taxon>
        <taxon>Streptomyces</taxon>
    </lineage>
</organism>
<protein>
    <submittedName>
        <fullName evidence="3">MoxR family ATPase</fullName>
    </submittedName>
</protein>